<evidence type="ECO:0000313" key="9">
    <source>
        <dbReference type="Proteomes" id="UP000521872"/>
    </source>
</evidence>
<keyword evidence="4" id="KW-0560">Oxidoreductase</keyword>
<organism evidence="8 9">
    <name type="scientific">Agrocybe pediades</name>
    <dbReference type="NCBI Taxonomy" id="84607"/>
    <lineage>
        <taxon>Eukaryota</taxon>
        <taxon>Fungi</taxon>
        <taxon>Dikarya</taxon>
        <taxon>Basidiomycota</taxon>
        <taxon>Agaricomycotina</taxon>
        <taxon>Agaricomycetes</taxon>
        <taxon>Agaricomycetidae</taxon>
        <taxon>Agaricales</taxon>
        <taxon>Agaricineae</taxon>
        <taxon>Strophariaceae</taxon>
        <taxon>Agrocybe</taxon>
    </lineage>
</organism>
<evidence type="ECO:0000256" key="3">
    <source>
        <dbReference type="ARBA" id="ARBA00022827"/>
    </source>
</evidence>
<keyword evidence="5" id="KW-0503">Monooxygenase</keyword>
<comment type="similarity">
    <text evidence="1">Belongs to the paxM FAD-dependent monooxygenase family.</text>
</comment>
<comment type="caution">
    <text evidence="8">The sequence shown here is derived from an EMBL/GenBank/DDBJ whole genome shotgun (WGS) entry which is preliminary data.</text>
</comment>
<keyword evidence="6" id="KW-0812">Transmembrane</keyword>
<feature type="domain" description="FAD-binding" evidence="7">
    <location>
        <begin position="17"/>
        <end position="183"/>
    </location>
</feature>
<feature type="transmembrane region" description="Helical" evidence="6">
    <location>
        <begin position="12"/>
        <end position="34"/>
    </location>
</feature>
<dbReference type="InterPro" id="IPR050493">
    <property type="entry name" value="FAD-dep_Monooxygenase_BioMet"/>
</dbReference>
<dbReference type="Pfam" id="PF01494">
    <property type="entry name" value="FAD_binding_3"/>
    <property type="match status" value="1"/>
</dbReference>
<evidence type="ECO:0000313" key="8">
    <source>
        <dbReference type="EMBL" id="KAF4613286.1"/>
    </source>
</evidence>
<evidence type="ECO:0000259" key="7">
    <source>
        <dbReference type="Pfam" id="PF01494"/>
    </source>
</evidence>
<evidence type="ECO:0000256" key="4">
    <source>
        <dbReference type="ARBA" id="ARBA00023002"/>
    </source>
</evidence>
<dbReference type="PANTHER" id="PTHR13789:SF309">
    <property type="entry name" value="PUTATIVE (AFU_ORTHOLOGUE AFUA_6G14510)-RELATED"/>
    <property type="match status" value="1"/>
</dbReference>
<proteinExistence type="inferred from homology"/>
<dbReference type="GO" id="GO:0071949">
    <property type="term" value="F:FAD binding"/>
    <property type="evidence" value="ECO:0007669"/>
    <property type="project" value="InterPro"/>
</dbReference>
<dbReference type="SUPFAM" id="SSF51905">
    <property type="entry name" value="FAD/NAD(P)-binding domain"/>
    <property type="match status" value="1"/>
</dbReference>
<dbReference type="PANTHER" id="PTHR13789">
    <property type="entry name" value="MONOOXYGENASE"/>
    <property type="match status" value="1"/>
</dbReference>
<gene>
    <name evidence="8" type="ORF">D9613_010799</name>
</gene>
<dbReference type="InterPro" id="IPR002938">
    <property type="entry name" value="FAD-bd"/>
</dbReference>
<accession>A0A8H4VJK9</accession>
<dbReference type="InterPro" id="IPR036188">
    <property type="entry name" value="FAD/NAD-bd_sf"/>
</dbReference>
<keyword evidence="6" id="KW-0472">Membrane</keyword>
<dbReference type="Gene3D" id="3.50.50.60">
    <property type="entry name" value="FAD/NAD(P)-binding domain"/>
    <property type="match status" value="1"/>
</dbReference>
<dbReference type="AlphaFoldDB" id="A0A8H4VJK9"/>
<evidence type="ECO:0000256" key="5">
    <source>
        <dbReference type="ARBA" id="ARBA00023033"/>
    </source>
</evidence>
<dbReference type="GO" id="GO:0004497">
    <property type="term" value="F:monooxygenase activity"/>
    <property type="evidence" value="ECO:0007669"/>
    <property type="project" value="UniProtKB-KW"/>
</dbReference>
<evidence type="ECO:0000256" key="6">
    <source>
        <dbReference type="SAM" id="Phobius"/>
    </source>
</evidence>
<keyword evidence="9" id="KW-1185">Reference proteome</keyword>
<dbReference type="EMBL" id="JAACJL010000046">
    <property type="protein sequence ID" value="KAF4613286.1"/>
    <property type="molecule type" value="Genomic_DNA"/>
</dbReference>
<sequence>MPVDKIAHQDKAAISLKIVIIGGSVAGLATAYALRRAGHDVRVIEKSNGKSIALGGLQSPPNMTRILYRWGLQPLLDRVAHKCKTMVFRKGSSGDLIGAINFDKDFLLDLVADFLLIQDQELKDLLVQLAADEGVQISYSTAVTSVHTSPELATVNLDNGEELTADFIVCADGFDSAFRPLVTSADMDDGKEKKKHLALTYILPVDVINQDDELRPLMDPSLRLLWIGSGYIFHANFIPGGNHHTAMIFEDAETLRCLFSRIRSKSQISHFLTAYEEIRQPRAQFVMEYDYGFHAMMKLPDGEYQDQRNESLSQSMVHGDWDHMDEATFRSVWGIELEIYTHDAMDKVEDWWTQWGSMISRKRLGAGPDDKRHLAEDITRTPSPQVNASIPGLHRVSVHQILPSV</sequence>
<dbReference type="Proteomes" id="UP000521872">
    <property type="component" value="Unassembled WGS sequence"/>
</dbReference>
<keyword evidence="2" id="KW-0285">Flavoprotein</keyword>
<keyword evidence="3" id="KW-0274">FAD</keyword>
<dbReference type="PRINTS" id="PR00420">
    <property type="entry name" value="RNGMNOXGNASE"/>
</dbReference>
<evidence type="ECO:0000256" key="2">
    <source>
        <dbReference type="ARBA" id="ARBA00022630"/>
    </source>
</evidence>
<reference evidence="8 9" key="1">
    <citation type="submission" date="2019-12" db="EMBL/GenBank/DDBJ databases">
        <authorList>
            <person name="Floudas D."/>
            <person name="Bentzer J."/>
            <person name="Ahren D."/>
            <person name="Johansson T."/>
            <person name="Persson P."/>
            <person name="Tunlid A."/>
        </authorList>
    </citation>
    <scope>NUCLEOTIDE SEQUENCE [LARGE SCALE GENOMIC DNA]</scope>
    <source>
        <strain evidence="8 9">CBS 102.39</strain>
    </source>
</reference>
<protein>
    <recommendedName>
        <fullName evidence="7">FAD-binding domain-containing protein</fullName>
    </recommendedName>
</protein>
<name>A0A8H4VJK9_9AGAR</name>
<evidence type="ECO:0000256" key="1">
    <source>
        <dbReference type="ARBA" id="ARBA00007992"/>
    </source>
</evidence>
<keyword evidence="6" id="KW-1133">Transmembrane helix</keyword>